<evidence type="ECO:0000256" key="1">
    <source>
        <dbReference type="SAM" id="Phobius"/>
    </source>
</evidence>
<feature type="transmembrane region" description="Helical" evidence="1">
    <location>
        <begin position="306"/>
        <end position="329"/>
    </location>
</feature>
<sequence length="442" mass="49833">MPNNNNSAIFQAPCPKHAFLCNKTLCSCSPGYLYNVSTKSCTLFNISPLEWWTSSSVKLTKVDDGYQKAIKYEEYYVWCSVVALFMWVLLCAIVRFGSLGMEETLGFRFAGGLIASILRFLQNIGLLLHQIITTLGLEVYTMKAANAPDLISFTNDLELNITTISSMTCSQFRGPSTIVLGTPDVGFQFNFSAKSHVDEHKYANFVSGRIKNGMKSDNTNITYRGANTNVLKFNLFPRVYLNVNGLKLLQPSFHEFRPGSSACDKDKLRSLLHSPKNGLINTTLALSFLSEYMIEIDDGKRYTGLVSFLADVGGLYCLSITLFLLLLTLCQSRIKRLRNEDQVMQNIKKRRIAEDHWHKLRRFVAYTFGSRLLDERHNMKEEPTCCIGGNGLSISKFRQREINIQSFGLRRQPQPADAQVLRDASRITKGVQTINSSKPSDI</sequence>
<dbReference type="Proteomes" id="UP000596660">
    <property type="component" value="Unplaced"/>
</dbReference>
<protein>
    <submittedName>
        <fullName evidence="2">Uncharacterized protein</fullName>
    </submittedName>
</protein>
<proteinExistence type="predicted"/>
<keyword evidence="1" id="KW-0812">Transmembrane</keyword>
<reference evidence="2" key="2">
    <citation type="submission" date="2021-03" db="UniProtKB">
        <authorList>
            <consortium name="EnsemblPlants"/>
        </authorList>
    </citation>
    <scope>IDENTIFICATION</scope>
</reference>
<keyword evidence="1" id="KW-1133">Transmembrane helix</keyword>
<keyword evidence="3" id="KW-1185">Reference proteome</keyword>
<dbReference type="Gramene" id="AUR62022817-RA">
    <property type="protein sequence ID" value="AUR62022817-RA:cds"/>
    <property type="gene ID" value="AUR62022817"/>
</dbReference>
<dbReference type="EnsemblPlants" id="AUR62022817-RA">
    <property type="protein sequence ID" value="AUR62022817-RA:cds"/>
    <property type="gene ID" value="AUR62022817"/>
</dbReference>
<dbReference type="PANTHER" id="PTHR37254:SF1">
    <property type="entry name" value="OS01G0100500 PROTEIN"/>
    <property type="match status" value="1"/>
</dbReference>
<reference evidence="2" key="1">
    <citation type="journal article" date="2017" name="Nature">
        <title>The genome of Chenopodium quinoa.</title>
        <authorList>
            <person name="Jarvis D.E."/>
            <person name="Ho Y.S."/>
            <person name="Lightfoot D.J."/>
            <person name="Schmoeckel S.M."/>
            <person name="Li B."/>
            <person name="Borm T.J.A."/>
            <person name="Ohyanagi H."/>
            <person name="Mineta K."/>
            <person name="Michell C.T."/>
            <person name="Saber N."/>
            <person name="Kharbatia N.M."/>
            <person name="Rupper R.R."/>
            <person name="Sharp A.R."/>
            <person name="Dally N."/>
            <person name="Boughton B.A."/>
            <person name="Woo Y.H."/>
            <person name="Gao G."/>
            <person name="Schijlen E.G.W.M."/>
            <person name="Guo X."/>
            <person name="Momin A.A."/>
            <person name="Negrao S."/>
            <person name="Al-Babili S."/>
            <person name="Gehring C."/>
            <person name="Roessner U."/>
            <person name="Jung C."/>
            <person name="Murphy K."/>
            <person name="Arold S.T."/>
            <person name="Gojobori T."/>
            <person name="van der Linden C.G."/>
            <person name="van Loo E.N."/>
            <person name="Jellen E.N."/>
            <person name="Maughan P.J."/>
            <person name="Tester M."/>
        </authorList>
    </citation>
    <scope>NUCLEOTIDE SEQUENCE [LARGE SCALE GENOMIC DNA]</scope>
    <source>
        <strain evidence="2">cv. PI 614886</strain>
    </source>
</reference>
<name>A0A803M3L8_CHEQI</name>
<accession>A0A803M3L8</accession>
<keyword evidence="1" id="KW-0472">Membrane</keyword>
<feature type="transmembrane region" description="Helical" evidence="1">
    <location>
        <begin position="75"/>
        <end position="97"/>
    </location>
</feature>
<evidence type="ECO:0000313" key="3">
    <source>
        <dbReference type="Proteomes" id="UP000596660"/>
    </source>
</evidence>
<dbReference type="AlphaFoldDB" id="A0A803M3L8"/>
<evidence type="ECO:0000313" key="2">
    <source>
        <dbReference type="EnsemblPlants" id="AUR62022817-RA:cds"/>
    </source>
</evidence>
<dbReference type="PANTHER" id="PTHR37254">
    <property type="entry name" value="OS01G0100500 PROTEIN"/>
    <property type="match status" value="1"/>
</dbReference>
<organism evidence="2 3">
    <name type="scientific">Chenopodium quinoa</name>
    <name type="common">Quinoa</name>
    <dbReference type="NCBI Taxonomy" id="63459"/>
    <lineage>
        <taxon>Eukaryota</taxon>
        <taxon>Viridiplantae</taxon>
        <taxon>Streptophyta</taxon>
        <taxon>Embryophyta</taxon>
        <taxon>Tracheophyta</taxon>
        <taxon>Spermatophyta</taxon>
        <taxon>Magnoliopsida</taxon>
        <taxon>eudicotyledons</taxon>
        <taxon>Gunneridae</taxon>
        <taxon>Pentapetalae</taxon>
        <taxon>Caryophyllales</taxon>
        <taxon>Chenopodiaceae</taxon>
        <taxon>Chenopodioideae</taxon>
        <taxon>Atripliceae</taxon>
        <taxon>Chenopodium</taxon>
    </lineage>
</organism>